<dbReference type="HAMAP" id="MF_01486">
    <property type="entry name" value="RecC"/>
    <property type="match status" value="1"/>
</dbReference>
<dbReference type="GO" id="GO:0008854">
    <property type="term" value="F:exodeoxyribonuclease V activity"/>
    <property type="evidence" value="ECO:0007669"/>
    <property type="project" value="InterPro"/>
</dbReference>
<name>A0A562LRW4_9GAMM</name>
<dbReference type="RefSeq" id="WP_144814876.1">
    <property type="nucleotide sequence ID" value="NZ_VLKP01000007.1"/>
</dbReference>
<keyword evidence="13" id="KW-1185">Reference proteome</keyword>
<keyword evidence="5 10" id="KW-0347">Helicase</keyword>
<organism evidence="12 13">
    <name type="scientific">Aerolutibacter ruishenii</name>
    <dbReference type="NCBI Taxonomy" id="686800"/>
    <lineage>
        <taxon>Bacteria</taxon>
        <taxon>Pseudomonadati</taxon>
        <taxon>Pseudomonadota</taxon>
        <taxon>Gammaproteobacteria</taxon>
        <taxon>Lysobacterales</taxon>
        <taxon>Lysobacteraceae</taxon>
        <taxon>Aerolutibacter</taxon>
    </lineage>
</organism>
<dbReference type="Gene3D" id="1.10.486.10">
    <property type="entry name" value="PCRA, domain 4"/>
    <property type="match status" value="1"/>
</dbReference>
<keyword evidence="4 10" id="KW-0378">Hydrolase</keyword>
<reference evidence="12 13" key="1">
    <citation type="journal article" date="2015" name="Stand. Genomic Sci.">
        <title>Genomic Encyclopedia of Bacterial and Archaeal Type Strains, Phase III: the genomes of soil and plant-associated and newly described type strains.</title>
        <authorList>
            <person name="Whitman W.B."/>
            <person name="Woyke T."/>
            <person name="Klenk H.P."/>
            <person name="Zhou Y."/>
            <person name="Lilburn T.G."/>
            <person name="Beck B.J."/>
            <person name="De Vos P."/>
            <person name="Vandamme P."/>
            <person name="Eisen J.A."/>
            <person name="Garrity G."/>
            <person name="Hugenholtz P."/>
            <person name="Kyrpides N.C."/>
        </authorList>
    </citation>
    <scope>NUCLEOTIDE SEQUENCE [LARGE SCALE GENOMIC DNA]</scope>
    <source>
        <strain evidence="12 13">CGMCC 1.10136</strain>
    </source>
</reference>
<keyword evidence="9 10" id="KW-0234">DNA repair</keyword>
<evidence type="ECO:0000313" key="12">
    <source>
        <dbReference type="EMBL" id="TWI10303.1"/>
    </source>
</evidence>
<dbReference type="Gene3D" id="3.40.50.300">
    <property type="entry name" value="P-loop containing nucleotide triphosphate hydrolases"/>
    <property type="match status" value="1"/>
</dbReference>
<sequence>MAPDVTANSSDNDAGLVIFRASRLEALVSPLREMLRQTCPDSVLAPQTVVAAHPGMKQWLTGALAREAGPGGIVANLEVILPSTWLDRVAGERLGAQAVKLPAWQRAHLRWTVHDLLRPGHAVPGVTDTRIERYLAPAAGTGNAEAAHASSAADAARRRFQLADRLAGLYSQYLIYRSDWLRAWERGKLDEATARTADTDARRLESELLAPLWRALKARLGAHRADAVDALVTALEHDAAREPLHVFGLSHLAPRELEVLRAWARRAPVCLYVPDPCREYWGGLVRPGHVDELRAWTAQEQARIDNAGVGDWCETQGHPLLARWGRLGQHFFASLVEGEVREDMRHWQDEGDDAPTHRLQRLQAGIRRLQPSLLDESVPEEPQARKAWQQHGRSDASLRLHACHTRLRELEVLRDALLDAVEHEGVRAGGIVVMAPDITAYAPLIPAVFGEPGSPRERVLPYHLSDVPIARAHRLFSTFTRLLDLGSSRATTPEIADLLAVPEVALRLGLGGDARDGLLGWLERSRVAWALDGTHRAAFAAPAIADHTFAWAMDRLLAGYVMADAPDDARTAALDLPDGTRLLPLAGVQGPATSSLGALDRLLCELQRWRDLAGRTLPASAWAEELQQRIDALLRADADDGDAVEALKTIGRIIAQLAAEPAKADLDPPLHFAVVRELLLDALGSVPERQRFLMGGITFCGMVPQRAIPFDMVCVLGLNDGEFPRSHRDGGLDLMARVRRLGDRDVRSDDRYLFLETVMSARKRLHLSWIGQDVRDGSARNPAPPLAELITALDHAAGTQQLSLERAHPDRPWWVWHPLQPFDDRYFDGTDAALYSYSQPFARQDGGGHRAPRAFVDGAAGAPDPLPMPLSLPAFARFFKRPADDLLARRLQLDLEALDGEHLPASEPLDERLDRLETIARRVFFAEALPTGFADDGSVRWDAASLPDWVAHAGLLPPGELGRIAWRNEANAVLALLAAAAAQGVDGGAARAGGSVEVDLALAMANGDTARVHGVVEHVFPDPASGGQVLLRAFPKAGPDAKKALKSVDDLDYGDLVRIFIEWAALRLHTAAQPAPPPIRLAMLAMKGEGWDGFGWQAWDQRFIAQPLARAGMLDGLRSRLAVLLGLWQHAAAEPPVYLPGVAWKARRAWRKALDGASAAGAEPDAAVALTAGVHGTAVAHTDTSPDAQATATQAAWVAAAKVAHEAMDGGGWGGQGGGVRTHAPGYNRLLARGTEFRLDDDGAPTPELQRLLAYAGQLHDLIRLDTPTTPPGRIDD</sequence>
<comment type="similarity">
    <text evidence="10">Belongs to the RecC family.</text>
</comment>
<dbReference type="InterPro" id="IPR006697">
    <property type="entry name" value="RecC"/>
</dbReference>
<dbReference type="AlphaFoldDB" id="A0A562LRW4"/>
<dbReference type="Pfam" id="PF04257">
    <property type="entry name" value="Exonuc_V_gamma"/>
    <property type="match status" value="1"/>
</dbReference>
<dbReference type="GO" id="GO:0003677">
    <property type="term" value="F:DNA binding"/>
    <property type="evidence" value="ECO:0007669"/>
    <property type="project" value="UniProtKB-UniRule"/>
</dbReference>
<dbReference type="InterPro" id="IPR027417">
    <property type="entry name" value="P-loop_NTPase"/>
</dbReference>
<comment type="function">
    <text evidence="10">A helicase/nuclease that prepares dsDNA breaks (DSB) for recombinational DNA repair. Binds to DSBs and unwinds DNA via a highly rapid and processive ATP-dependent bidirectional helicase activity. Unwinds dsDNA until it encounters a Chi (crossover hotspot instigator) sequence from the 3' direction. Cuts ssDNA a few nucleotides 3' to the Chi site. The properties and activities of the enzyme are changed at Chi. The Chi-altered holoenzyme produces a long 3'-ssDNA overhang and facilitates RecA-binding to the ssDNA for homologous DNA recombination and repair. Holoenzyme degrades any linearized DNA that is unable to undergo homologous recombination. In the holoenzyme this subunit recognizes the wild-type Chi sequence, and when added to isolated RecB increases its ATP-dependent helicase processivity.</text>
</comment>
<evidence type="ECO:0000256" key="8">
    <source>
        <dbReference type="ARBA" id="ARBA00023125"/>
    </source>
</evidence>
<evidence type="ECO:0000259" key="11">
    <source>
        <dbReference type="Pfam" id="PF17946"/>
    </source>
</evidence>
<comment type="subunit">
    <text evidence="10">Heterotrimer of RecB, RecC and RecD. All subunits contribute to DNA-binding.</text>
</comment>
<dbReference type="Gene3D" id="3.40.50.10930">
    <property type="match status" value="1"/>
</dbReference>
<comment type="caution">
    <text evidence="12">The sequence shown here is derived from an EMBL/GenBank/DDBJ whole genome shotgun (WGS) entry which is preliminary data.</text>
</comment>
<dbReference type="InterPro" id="IPR041500">
    <property type="entry name" value="RecC_C"/>
</dbReference>
<feature type="domain" description="RecC C-terminal" evidence="11">
    <location>
        <begin position="869"/>
        <end position="1146"/>
    </location>
</feature>
<dbReference type="PANTHER" id="PTHR30591:SF1">
    <property type="entry name" value="RECBCD ENZYME SUBUNIT RECC"/>
    <property type="match status" value="1"/>
</dbReference>
<dbReference type="OrthoDB" id="9762834at2"/>
<dbReference type="Proteomes" id="UP000316471">
    <property type="component" value="Unassembled WGS sequence"/>
</dbReference>
<keyword evidence="1 10" id="KW-0540">Nuclease</keyword>
<dbReference type="GO" id="GO:0000724">
    <property type="term" value="P:double-strand break repair via homologous recombination"/>
    <property type="evidence" value="ECO:0007669"/>
    <property type="project" value="UniProtKB-UniRule"/>
</dbReference>
<dbReference type="SUPFAM" id="SSF52980">
    <property type="entry name" value="Restriction endonuclease-like"/>
    <property type="match status" value="1"/>
</dbReference>
<dbReference type="GO" id="GO:0009338">
    <property type="term" value="C:exodeoxyribonuclease V complex"/>
    <property type="evidence" value="ECO:0007669"/>
    <property type="project" value="InterPro"/>
</dbReference>
<dbReference type="Pfam" id="PF17946">
    <property type="entry name" value="RecC_C"/>
    <property type="match status" value="1"/>
</dbReference>
<dbReference type="InterPro" id="IPR013986">
    <property type="entry name" value="DExx_box_DNA_helicase_dom_sf"/>
</dbReference>
<evidence type="ECO:0000256" key="2">
    <source>
        <dbReference type="ARBA" id="ARBA00022741"/>
    </source>
</evidence>
<evidence type="ECO:0000256" key="1">
    <source>
        <dbReference type="ARBA" id="ARBA00022722"/>
    </source>
</evidence>
<dbReference type="GO" id="GO:0003678">
    <property type="term" value="F:DNA helicase activity"/>
    <property type="evidence" value="ECO:0007669"/>
    <property type="project" value="UniProtKB-UniRule"/>
</dbReference>
<dbReference type="EMBL" id="VLKP01000007">
    <property type="protein sequence ID" value="TWI10303.1"/>
    <property type="molecule type" value="Genomic_DNA"/>
</dbReference>
<dbReference type="Gene3D" id="1.10.10.160">
    <property type="match status" value="1"/>
</dbReference>
<evidence type="ECO:0000256" key="7">
    <source>
        <dbReference type="ARBA" id="ARBA00022840"/>
    </source>
</evidence>
<evidence type="ECO:0000313" key="13">
    <source>
        <dbReference type="Proteomes" id="UP000316471"/>
    </source>
</evidence>
<protein>
    <recommendedName>
        <fullName evidence="10">RecBCD enzyme subunit RecC</fullName>
    </recommendedName>
    <alternativeName>
        <fullName evidence="10">Exonuclease V subunit RecC</fullName>
        <shortName evidence="10">ExoV subunit RecC</shortName>
    </alternativeName>
    <alternativeName>
        <fullName evidence="10">Helicase/nuclease RecBCD subunit RecC</fullName>
    </alternativeName>
</protein>
<keyword evidence="7 10" id="KW-0067">ATP-binding</keyword>
<evidence type="ECO:0000256" key="5">
    <source>
        <dbReference type="ARBA" id="ARBA00022806"/>
    </source>
</evidence>
<gene>
    <name evidence="10" type="primary">recC</name>
    <name evidence="12" type="ORF">IP93_01881</name>
</gene>
<dbReference type="NCBIfam" id="TIGR01450">
    <property type="entry name" value="recC"/>
    <property type="match status" value="1"/>
</dbReference>
<evidence type="ECO:0000256" key="3">
    <source>
        <dbReference type="ARBA" id="ARBA00022763"/>
    </source>
</evidence>
<dbReference type="GO" id="GO:0005524">
    <property type="term" value="F:ATP binding"/>
    <property type="evidence" value="ECO:0007669"/>
    <property type="project" value="UniProtKB-UniRule"/>
</dbReference>
<accession>A0A562LRW4</accession>
<dbReference type="PANTHER" id="PTHR30591">
    <property type="entry name" value="RECBCD ENZYME SUBUNIT RECC"/>
    <property type="match status" value="1"/>
</dbReference>
<evidence type="ECO:0000256" key="9">
    <source>
        <dbReference type="ARBA" id="ARBA00023204"/>
    </source>
</evidence>
<keyword evidence="2 10" id="KW-0547">Nucleotide-binding</keyword>
<dbReference type="SUPFAM" id="SSF52540">
    <property type="entry name" value="P-loop containing nucleoside triphosphate hydrolases"/>
    <property type="match status" value="2"/>
</dbReference>
<keyword evidence="3 10" id="KW-0227">DNA damage</keyword>
<keyword evidence="6 10" id="KW-0269">Exonuclease</keyword>
<evidence type="ECO:0000256" key="10">
    <source>
        <dbReference type="HAMAP-Rule" id="MF_01486"/>
    </source>
</evidence>
<evidence type="ECO:0000256" key="4">
    <source>
        <dbReference type="ARBA" id="ARBA00022801"/>
    </source>
</evidence>
<dbReference type="InterPro" id="IPR011335">
    <property type="entry name" value="Restrct_endonuc-II-like"/>
</dbReference>
<proteinExistence type="inferred from homology"/>
<evidence type="ECO:0000256" key="6">
    <source>
        <dbReference type="ARBA" id="ARBA00022839"/>
    </source>
</evidence>
<comment type="miscellaneous">
    <text evidence="10">In the RecBCD complex, RecB has a slow 3'-5' helicase, an exonuclease activity and loads RecA onto ssDNA, RecD has a fast 5'-3' helicase activity, while RecC stimulates the ATPase and processivity of the RecB helicase and contributes to recognition of the Chi site.</text>
</comment>
<keyword evidence="8 10" id="KW-0238">DNA-binding</keyword>